<reference evidence="1 2" key="1">
    <citation type="submission" date="2019-02" db="EMBL/GenBank/DDBJ databases">
        <title>The genomic architecture of introgression among sibling species of bacteria.</title>
        <authorList>
            <person name="Cavassim M.I.A."/>
            <person name="Moeskjaer S."/>
            <person name="Moslemi C."/>
            <person name="Fields B."/>
            <person name="Bachmann A."/>
            <person name="Vilhjalmsson B."/>
            <person name="Schierup M.H."/>
            <person name="Young J.P.W."/>
            <person name="Andersen S.U."/>
        </authorList>
    </citation>
    <scope>NUCLEOTIDE SEQUENCE [LARGE SCALE GENOMIC DNA]</scope>
    <source>
        <strain evidence="1 2">SM145A</strain>
    </source>
</reference>
<dbReference type="AlphaFoldDB" id="A0A4Q8Y162"/>
<proteinExistence type="predicted"/>
<organism evidence="1 2">
    <name type="scientific">Rhizobium leguminosarum</name>
    <dbReference type="NCBI Taxonomy" id="384"/>
    <lineage>
        <taxon>Bacteria</taxon>
        <taxon>Pseudomonadati</taxon>
        <taxon>Pseudomonadota</taxon>
        <taxon>Alphaproteobacteria</taxon>
        <taxon>Hyphomicrobiales</taxon>
        <taxon>Rhizobiaceae</taxon>
        <taxon>Rhizobium/Agrobacterium group</taxon>
        <taxon>Rhizobium</taxon>
    </lineage>
</organism>
<dbReference type="Proteomes" id="UP000293652">
    <property type="component" value="Unassembled WGS sequence"/>
</dbReference>
<evidence type="ECO:0000313" key="1">
    <source>
        <dbReference type="EMBL" id="TAX71938.1"/>
    </source>
</evidence>
<dbReference type="EMBL" id="SIPC01000001">
    <property type="protein sequence ID" value="TAX71938.1"/>
    <property type="molecule type" value="Genomic_DNA"/>
</dbReference>
<accession>A0A4Q8Y162</accession>
<sequence length="192" mass="20319">MAATGIALPMACSTLMMRGRPRTGQRTYGTEKEMRNWLGLCAVGALVMQPLTFSQAQAANALERAIGDAQPCRSLKAKVSSFGITVQVGVDKLDSVKIETLQVSVNGDVAEASARGTLACKTSDEALVKGGFSATAEVHLQVDLATCKTAESSIEIVKTGGRFGDVVKGLQTEISDALRRSLEKNLAKLCER</sequence>
<comment type="caution">
    <text evidence="1">The sequence shown here is derived from an EMBL/GenBank/DDBJ whole genome shotgun (WGS) entry which is preliminary data.</text>
</comment>
<gene>
    <name evidence="1" type="ORF">ELI03_09400</name>
</gene>
<name>A0A4Q8Y162_RHILE</name>
<evidence type="ECO:0000313" key="2">
    <source>
        <dbReference type="Proteomes" id="UP000293652"/>
    </source>
</evidence>
<protein>
    <submittedName>
        <fullName evidence="1">Uncharacterized protein</fullName>
    </submittedName>
</protein>